<dbReference type="AlphaFoldDB" id="A0A1H2ACC9"/>
<dbReference type="Proteomes" id="UP000243904">
    <property type="component" value="Chromosome I"/>
</dbReference>
<organism evidence="1 2">
    <name type="scientific">Bradyrhizobium canariense</name>
    <dbReference type="NCBI Taxonomy" id="255045"/>
    <lineage>
        <taxon>Bacteria</taxon>
        <taxon>Pseudomonadati</taxon>
        <taxon>Pseudomonadota</taxon>
        <taxon>Alphaproteobacteria</taxon>
        <taxon>Hyphomicrobiales</taxon>
        <taxon>Nitrobacteraceae</taxon>
        <taxon>Bradyrhizobium</taxon>
    </lineage>
</organism>
<dbReference type="RefSeq" id="WP_100385690.1">
    <property type="nucleotide sequence ID" value="NZ_LT629750.1"/>
</dbReference>
<proteinExistence type="predicted"/>
<gene>
    <name evidence="1" type="ORF">SAMN05444158_6046</name>
</gene>
<accession>A0A1H2ACC9</accession>
<keyword evidence="2" id="KW-1185">Reference proteome</keyword>
<sequence length="83" mass="8609">MADVTYYVALPFLQDDAGAPVAGAAEECQSSSAALRRAELLSRAAGCIGAVAFSRTGDPMIGEFGDAQLLRKFGNVPDDLSTL</sequence>
<reference evidence="2" key="1">
    <citation type="submission" date="2016-10" db="EMBL/GenBank/DDBJ databases">
        <authorList>
            <person name="Varghese N."/>
            <person name="Submissions S."/>
        </authorList>
    </citation>
    <scope>NUCLEOTIDE SEQUENCE [LARGE SCALE GENOMIC DNA]</scope>
    <source>
        <strain evidence="2">GAS369</strain>
    </source>
</reference>
<evidence type="ECO:0000313" key="2">
    <source>
        <dbReference type="Proteomes" id="UP000243904"/>
    </source>
</evidence>
<protein>
    <submittedName>
        <fullName evidence="1">Uncharacterized protein</fullName>
    </submittedName>
</protein>
<name>A0A1H2ACC9_9BRAD</name>
<evidence type="ECO:0000313" key="1">
    <source>
        <dbReference type="EMBL" id="SDT43544.1"/>
    </source>
</evidence>
<dbReference type="EMBL" id="LT629750">
    <property type="protein sequence ID" value="SDT43544.1"/>
    <property type="molecule type" value="Genomic_DNA"/>
</dbReference>